<dbReference type="Pfam" id="PF00311">
    <property type="entry name" value="PEPcase"/>
    <property type="match status" value="1"/>
</dbReference>
<dbReference type="GO" id="GO:0005829">
    <property type="term" value="C:cytosol"/>
    <property type="evidence" value="ECO:0007669"/>
    <property type="project" value="TreeGrafter"/>
</dbReference>
<keyword evidence="6" id="KW-1185">Reference proteome</keyword>
<gene>
    <name evidence="5" type="ORF">GGD89_000017</name>
</gene>
<dbReference type="EMBL" id="JACIGK010000001">
    <property type="protein sequence ID" value="MBB4264411.1"/>
    <property type="molecule type" value="Genomic_DNA"/>
</dbReference>
<dbReference type="GO" id="GO:0015977">
    <property type="term" value="P:carbon fixation"/>
    <property type="evidence" value="ECO:0007669"/>
    <property type="project" value="InterPro"/>
</dbReference>
<feature type="active site" evidence="4">
    <location>
        <position position="598"/>
    </location>
</feature>
<dbReference type="PROSITE" id="PS00781">
    <property type="entry name" value="PEPCASE_1"/>
    <property type="match status" value="1"/>
</dbReference>
<dbReference type="PROSITE" id="PS00393">
    <property type="entry name" value="PEPCASE_2"/>
    <property type="match status" value="1"/>
</dbReference>
<dbReference type="RefSeq" id="WP_184042058.1">
    <property type="nucleotide sequence ID" value="NZ_JACIGK010000001.1"/>
</dbReference>
<organism evidence="5 6">
    <name type="scientific">Roseospira visakhapatnamensis</name>
    <dbReference type="NCBI Taxonomy" id="390880"/>
    <lineage>
        <taxon>Bacteria</taxon>
        <taxon>Pseudomonadati</taxon>
        <taxon>Pseudomonadota</taxon>
        <taxon>Alphaproteobacteria</taxon>
        <taxon>Rhodospirillales</taxon>
        <taxon>Rhodospirillaceae</taxon>
        <taxon>Roseospira</taxon>
    </lineage>
</organism>
<accession>A0A7W6W8H1</accession>
<protein>
    <recommendedName>
        <fullName evidence="2">Phosphoenolpyruvate carboxylase</fullName>
    </recommendedName>
</protein>
<dbReference type="Proteomes" id="UP000554286">
    <property type="component" value="Unassembled WGS sequence"/>
</dbReference>
<comment type="caution">
    <text evidence="5">The sequence shown here is derived from an EMBL/GenBank/DDBJ whole genome shotgun (WGS) entry which is preliminary data.</text>
</comment>
<dbReference type="PANTHER" id="PTHR30523">
    <property type="entry name" value="PHOSPHOENOLPYRUVATE CARBOXYLASE"/>
    <property type="match status" value="1"/>
</dbReference>
<evidence type="ECO:0000256" key="1">
    <source>
        <dbReference type="ARBA" id="ARBA00003670"/>
    </source>
</evidence>
<dbReference type="InterPro" id="IPR021135">
    <property type="entry name" value="PEP_COase"/>
</dbReference>
<dbReference type="PANTHER" id="PTHR30523:SF32">
    <property type="entry name" value="PHOSPHOENOLPYRUVATE CARBOXYLASE"/>
    <property type="match status" value="1"/>
</dbReference>
<reference evidence="5 6" key="1">
    <citation type="submission" date="2020-08" db="EMBL/GenBank/DDBJ databases">
        <title>Genome sequencing of Purple Non-Sulfur Bacteria from various extreme environments.</title>
        <authorList>
            <person name="Mayer M."/>
        </authorList>
    </citation>
    <scope>NUCLEOTIDE SEQUENCE [LARGE SCALE GENOMIC DNA]</scope>
    <source>
        <strain evidence="5 6">JA131</strain>
    </source>
</reference>
<dbReference type="GO" id="GO:0006099">
    <property type="term" value="P:tricarboxylic acid cycle"/>
    <property type="evidence" value="ECO:0007669"/>
    <property type="project" value="InterPro"/>
</dbReference>
<dbReference type="InterPro" id="IPR015813">
    <property type="entry name" value="Pyrv/PenolPyrv_kinase-like_dom"/>
</dbReference>
<comment type="function">
    <text evidence="1">Forms oxaloacetate, a four-carbon dicarboxylic acid source for the tricarboxylic acid cycle.</text>
</comment>
<sequence length="941" mass="103182">MPASNTARLTSRLTDDAALPKVDQDLRHLMDAFAEVLRDIGESPVAERLPWPRTDTALVATDPDGANTWPEDPHDPLATRCVEARSIAFQILQQAEENALAQTRRQVESGGALEADSGSWEQVLVRLAADGWTPEEIAKALGDIRVEPVLTAHPTEAKRASVLHHHRAVYRLLVDNENQMWTPGERAALRDETKAALERLWRTGEILLEKPTVEGELGIILYFLGTMFPQVLPWLERRLRTAWTRVGFDPKLLDDPTRRPRVSFGTWVGGDRDGHPFVTPEVTAWALEQLSAMALENLRHRLEALAAGLSLTVSRQPAPPALMARIQALTEDLGAPGDAARSRNPGEPWRQLVNLMIAALPPAAGPVPEGHYRRVETLMADVDLLGDTLVAVGARRLAMRDVARVRTLVRSFGFHLAVLDIRQNSAFHDRALAQLLVAAGIDGGADFPTWDEARRVAFLSAELASPRPFVHDGERVGTEAASVLGCLRVVAERVRARGTDGLGALIVSMTRGLSDLLVITLLAREAGLLHVEPGASAACRLPVVPLFETIEDLDHGAGILEAFLSHPVTRASLERQRADSGAADLVQQVMVGYSDSGKDGGLMASQWGLHRAQAAMAEVGRRHGVRIRFFHGRGGTISRGSGPTHRFVRAQPFGAIAGDLRLTEQGETISQKYANIPTASHNLELLEAGALNATLRDRRGPPSDHGLGPVMDRLAEVSRLRYRELLEADGFMTFYAQATPIDVIESSRIGSRPARRSGRRTLEDLRAIPWVFAWSQARFLVSGWFGVGTALETLRADDPDAFERLAETKRAVKWPPLHYLISNAATAWASADADIMRRYAALVDEAEIRDRLLGLILEEYERTRTSLEAIYQGPLSKTRPRVARALDLRAPALEPLHRQQIALLRDWRALRAAGKDHQAETRLPSLLQTVNAIAAGLGATG</sequence>
<evidence type="ECO:0000313" key="5">
    <source>
        <dbReference type="EMBL" id="MBB4264411.1"/>
    </source>
</evidence>
<dbReference type="PRINTS" id="PR00150">
    <property type="entry name" value="PEPCARBXLASE"/>
</dbReference>
<keyword evidence="5" id="KW-0670">Pyruvate</keyword>
<dbReference type="GO" id="GO:0008964">
    <property type="term" value="F:phosphoenolpyruvate carboxylase activity"/>
    <property type="evidence" value="ECO:0007669"/>
    <property type="project" value="InterPro"/>
</dbReference>
<keyword evidence="5" id="KW-0456">Lyase</keyword>
<dbReference type="InterPro" id="IPR033129">
    <property type="entry name" value="PEPCASE_His_AS"/>
</dbReference>
<evidence type="ECO:0000256" key="2">
    <source>
        <dbReference type="ARBA" id="ARBA00022419"/>
    </source>
</evidence>
<feature type="active site" evidence="3">
    <location>
        <position position="153"/>
    </location>
</feature>
<evidence type="ECO:0000313" key="6">
    <source>
        <dbReference type="Proteomes" id="UP000554286"/>
    </source>
</evidence>
<evidence type="ECO:0000256" key="3">
    <source>
        <dbReference type="PROSITE-ProRule" id="PRU10111"/>
    </source>
</evidence>
<evidence type="ECO:0000256" key="4">
    <source>
        <dbReference type="PROSITE-ProRule" id="PRU10112"/>
    </source>
</evidence>
<dbReference type="SUPFAM" id="SSF51621">
    <property type="entry name" value="Phosphoenolpyruvate/pyruvate domain"/>
    <property type="match status" value="1"/>
</dbReference>
<name>A0A7W6W8H1_9PROT</name>
<proteinExistence type="predicted"/>
<dbReference type="InterPro" id="IPR018129">
    <property type="entry name" value="PEP_COase_Lys_AS"/>
</dbReference>
<dbReference type="AlphaFoldDB" id="A0A7W6W8H1"/>